<name>A0A1W6YGA5_9BORD</name>
<feature type="domain" description="AB hydrolase-1" evidence="1">
    <location>
        <begin position="24"/>
        <end position="246"/>
    </location>
</feature>
<dbReference type="STRING" id="1416806.CAL12_03965"/>
<dbReference type="Pfam" id="PF00561">
    <property type="entry name" value="Abhydrolase_1"/>
    <property type="match status" value="1"/>
</dbReference>
<protein>
    <recommendedName>
        <fullName evidence="1">AB hydrolase-1 domain-containing protein</fullName>
    </recommendedName>
</protein>
<dbReference type="PANTHER" id="PTHR43194">
    <property type="entry name" value="HYDROLASE ALPHA/BETA FOLD FAMILY"/>
    <property type="match status" value="1"/>
</dbReference>
<organism evidence="2 3">
    <name type="scientific">Bordetella genomosp. 8</name>
    <dbReference type="NCBI Taxonomy" id="1416806"/>
    <lineage>
        <taxon>Bacteria</taxon>
        <taxon>Pseudomonadati</taxon>
        <taxon>Pseudomonadota</taxon>
        <taxon>Betaproteobacteria</taxon>
        <taxon>Burkholderiales</taxon>
        <taxon>Alcaligenaceae</taxon>
        <taxon>Bordetella</taxon>
    </lineage>
</organism>
<keyword evidence="3" id="KW-1185">Reference proteome</keyword>
<dbReference type="InterPro" id="IPR050228">
    <property type="entry name" value="Carboxylesterase_BioH"/>
</dbReference>
<evidence type="ECO:0000313" key="3">
    <source>
        <dbReference type="Proteomes" id="UP000194151"/>
    </source>
</evidence>
<dbReference type="PANTHER" id="PTHR43194:SF2">
    <property type="entry name" value="PEROXISOMAL MEMBRANE PROTEIN LPX1"/>
    <property type="match status" value="1"/>
</dbReference>
<evidence type="ECO:0000259" key="1">
    <source>
        <dbReference type="Pfam" id="PF00561"/>
    </source>
</evidence>
<dbReference type="InterPro" id="IPR029058">
    <property type="entry name" value="AB_hydrolase_fold"/>
</dbReference>
<dbReference type="EMBL" id="CP021108">
    <property type="protein sequence ID" value="ARP80062.1"/>
    <property type="molecule type" value="Genomic_DNA"/>
</dbReference>
<dbReference type="KEGG" id="bgv:CAL12_03965"/>
<gene>
    <name evidence="2" type="ORF">CAL12_03965</name>
</gene>
<dbReference type="Proteomes" id="UP000194151">
    <property type="component" value="Chromosome"/>
</dbReference>
<accession>A0A1W6YGA5</accession>
<dbReference type="RefSeq" id="WP_086063294.1">
    <property type="nucleotide sequence ID" value="NZ_CP021108.1"/>
</dbReference>
<dbReference type="PRINTS" id="PR00412">
    <property type="entry name" value="EPOXHYDRLASE"/>
</dbReference>
<reference evidence="2 3" key="1">
    <citation type="submission" date="2017-05" db="EMBL/GenBank/DDBJ databases">
        <title>Complete and WGS of Bordetella genogroups.</title>
        <authorList>
            <person name="Spilker T."/>
            <person name="LiPuma J."/>
        </authorList>
    </citation>
    <scope>NUCLEOTIDE SEQUENCE [LARGE SCALE GENOMIC DNA]</scope>
    <source>
        <strain evidence="2 3">AU19157</strain>
    </source>
</reference>
<dbReference type="SUPFAM" id="SSF53474">
    <property type="entry name" value="alpha/beta-Hydrolases"/>
    <property type="match status" value="1"/>
</dbReference>
<dbReference type="GO" id="GO:0003824">
    <property type="term" value="F:catalytic activity"/>
    <property type="evidence" value="ECO:0007669"/>
    <property type="project" value="InterPro"/>
</dbReference>
<evidence type="ECO:0000313" key="2">
    <source>
        <dbReference type="EMBL" id="ARP80062.1"/>
    </source>
</evidence>
<dbReference type="InterPro" id="IPR000073">
    <property type="entry name" value="AB_hydrolase_1"/>
</dbReference>
<sequence>MNTHVDHASPRSQAASPAAYPIRTVVFIHGFLDSGASWQPLARALAPYGLACLAPDLRGAGERADQDGPYTLAQAVDDVLDVLREPVAAGGVALVGHSMGAQIAELAALRSPRSVSALVLITPTPLEGNVLPDEVRAMLRESGGDVAAQRGIRKAFSRNLPDQLLDASLDPRRMMGVAAVRGYYDAFTGGDRAGKHAGQYAGPTLILGAVEDPVIPPDMVERIRSTRHPRAELAFIEGSGHWPQLEQAASTAAHLVRFLQPGAPTGK</sequence>
<dbReference type="Gene3D" id="3.40.50.1820">
    <property type="entry name" value="alpha/beta hydrolase"/>
    <property type="match status" value="1"/>
</dbReference>
<dbReference type="OrthoDB" id="9780765at2"/>
<dbReference type="PRINTS" id="PR00111">
    <property type="entry name" value="ABHYDROLASE"/>
</dbReference>
<proteinExistence type="predicted"/>
<dbReference type="AlphaFoldDB" id="A0A1W6YGA5"/>
<dbReference type="InterPro" id="IPR000639">
    <property type="entry name" value="Epox_hydrolase-like"/>
</dbReference>